<name>A0A8S9S0X4_BRACR</name>
<reference evidence="2" key="1">
    <citation type="submission" date="2019-12" db="EMBL/GenBank/DDBJ databases">
        <title>Genome sequencing and annotation of Brassica cretica.</title>
        <authorList>
            <person name="Studholme D.J."/>
            <person name="Sarris P."/>
        </authorList>
    </citation>
    <scope>NUCLEOTIDE SEQUENCE</scope>
    <source>
        <strain evidence="2">PFS-109/04</strain>
        <tissue evidence="2">Leaf</tissue>
    </source>
</reference>
<dbReference type="EMBL" id="QGKX02000088">
    <property type="protein sequence ID" value="KAF3586740.1"/>
    <property type="molecule type" value="Genomic_DNA"/>
</dbReference>
<organism evidence="2 3">
    <name type="scientific">Brassica cretica</name>
    <name type="common">Mustard</name>
    <dbReference type="NCBI Taxonomy" id="69181"/>
    <lineage>
        <taxon>Eukaryota</taxon>
        <taxon>Viridiplantae</taxon>
        <taxon>Streptophyta</taxon>
        <taxon>Embryophyta</taxon>
        <taxon>Tracheophyta</taxon>
        <taxon>Spermatophyta</taxon>
        <taxon>Magnoliopsida</taxon>
        <taxon>eudicotyledons</taxon>
        <taxon>Gunneridae</taxon>
        <taxon>Pentapetalae</taxon>
        <taxon>rosids</taxon>
        <taxon>malvids</taxon>
        <taxon>Brassicales</taxon>
        <taxon>Brassicaceae</taxon>
        <taxon>Brassiceae</taxon>
        <taxon>Brassica</taxon>
    </lineage>
</organism>
<feature type="compositionally biased region" description="Polar residues" evidence="1">
    <location>
        <begin position="1"/>
        <end position="10"/>
    </location>
</feature>
<proteinExistence type="predicted"/>
<comment type="caution">
    <text evidence="2">The sequence shown here is derived from an EMBL/GenBank/DDBJ whole genome shotgun (WGS) entry which is preliminary data.</text>
</comment>
<evidence type="ECO:0000313" key="2">
    <source>
        <dbReference type="EMBL" id="KAF3586740.1"/>
    </source>
</evidence>
<protein>
    <submittedName>
        <fullName evidence="2">Uncharacterized protein</fullName>
    </submittedName>
</protein>
<gene>
    <name evidence="2" type="ORF">F2Q69_00030818</name>
</gene>
<dbReference type="AlphaFoldDB" id="A0A8S9S0X4"/>
<sequence length="131" mass="14476">MSSGQRLSKQQKGKAVAATSNPTRNPDGGRVGDPEAIHRAAMMDTANLSRSQRLLIADAARLAREGCQDVIVRDAMECSRDGQSGAMPVDSESGDPIFRPFFPFALSDWTSSRETSKNKLPRRRRWVLFLI</sequence>
<evidence type="ECO:0000313" key="3">
    <source>
        <dbReference type="Proteomes" id="UP000712600"/>
    </source>
</evidence>
<evidence type="ECO:0000256" key="1">
    <source>
        <dbReference type="SAM" id="MobiDB-lite"/>
    </source>
</evidence>
<feature type="region of interest" description="Disordered" evidence="1">
    <location>
        <begin position="1"/>
        <end position="36"/>
    </location>
</feature>
<dbReference type="Proteomes" id="UP000712600">
    <property type="component" value="Unassembled WGS sequence"/>
</dbReference>
<accession>A0A8S9S0X4</accession>